<reference evidence="2" key="1">
    <citation type="submission" date="2020-05" db="EMBL/GenBank/DDBJ databases">
        <title>WGS assembly of Panicum virgatum.</title>
        <authorList>
            <person name="Lovell J.T."/>
            <person name="Jenkins J."/>
            <person name="Shu S."/>
            <person name="Juenger T.E."/>
            <person name="Schmutz J."/>
        </authorList>
    </citation>
    <scope>NUCLEOTIDE SEQUENCE</scope>
    <source>
        <strain evidence="2">AP13</strain>
    </source>
</reference>
<proteinExistence type="predicted"/>
<gene>
    <name evidence="2" type="ORF">PVAP13_5NG012633</name>
</gene>
<accession>A0A8T0SAT7</accession>
<keyword evidence="3" id="KW-1185">Reference proteome</keyword>
<dbReference type="AlphaFoldDB" id="A0A8T0SAT7"/>
<organism evidence="2 3">
    <name type="scientific">Panicum virgatum</name>
    <name type="common">Blackwell switchgrass</name>
    <dbReference type="NCBI Taxonomy" id="38727"/>
    <lineage>
        <taxon>Eukaryota</taxon>
        <taxon>Viridiplantae</taxon>
        <taxon>Streptophyta</taxon>
        <taxon>Embryophyta</taxon>
        <taxon>Tracheophyta</taxon>
        <taxon>Spermatophyta</taxon>
        <taxon>Magnoliopsida</taxon>
        <taxon>Liliopsida</taxon>
        <taxon>Poales</taxon>
        <taxon>Poaceae</taxon>
        <taxon>PACMAD clade</taxon>
        <taxon>Panicoideae</taxon>
        <taxon>Panicodae</taxon>
        <taxon>Paniceae</taxon>
        <taxon>Panicinae</taxon>
        <taxon>Panicum</taxon>
        <taxon>Panicum sect. Hiantes</taxon>
    </lineage>
</organism>
<name>A0A8T0SAT7_PANVG</name>
<sequence>MKIDLHSNRPLMSSTSLGTYLSPYFFSGSATAEDYGLRAGDRGLVATARPGQHERHGAGRDQAVPVRHWDRRRRHPAACSCALHQASVRRRRHLT</sequence>
<evidence type="ECO:0000256" key="1">
    <source>
        <dbReference type="SAM" id="MobiDB-lite"/>
    </source>
</evidence>
<comment type="caution">
    <text evidence="2">The sequence shown here is derived from an EMBL/GenBank/DDBJ whole genome shotgun (WGS) entry which is preliminary data.</text>
</comment>
<protein>
    <submittedName>
        <fullName evidence="2">Uncharacterized protein</fullName>
    </submittedName>
</protein>
<evidence type="ECO:0000313" key="2">
    <source>
        <dbReference type="EMBL" id="KAG2593796.1"/>
    </source>
</evidence>
<dbReference type="EMBL" id="CM029046">
    <property type="protein sequence ID" value="KAG2593796.1"/>
    <property type="molecule type" value="Genomic_DNA"/>
</dbReference>
<feature type="region of interest" description="Disordered" evidence="1">
    <location>
        <begin position="47"/>
        <end position="67"/>
    </location>
</feature>
<dbReference type="Proteomes" id="UP000823388">
    <property type="component" value="Chromosome 5N"/>
</dbReference>
<evidence type="ECO:0000313" key="3">
    <source>
        <dbReference type="Proteomes" id="UP000823388"/>
    </source>
</evidence>